<evidence type="ECO:0000256" key="4">
    <source>
        <dbReference type="ARBA" id="ARBA00022679"/>
    </source>
</evidence>
<proteinExistence type="inferred from homology"/>
<keyword evidence="4" id="KW-0808">Transferase</keyword>
<feature type="active site" description="Nucleophile" evidence="9">
    <location>
        <position position="390"/>
    </location>
</feature>
<evidence type="ECO:0000256" key="9">
    <source>
        <dbReference type="PROSITE-ProRule" id="PRU01373"/>
    </source>
</evidence>
<keyword evidence="6 9" id="KW-0133">Cell shape</keyword>
<accession>A0ABQ2A2W5</accession>
<dbReference type="PROSITE" id="PS52029">
    <property type="entry name" value="LD_TPASE"/>
    <property type="match status" value="1"/>
</dbReference>
<keyword evidence="7 9" id="KW-0573">Peptidoglycan synthesis</keyword>
<evidence type="ECO:0000256" key="2">
    <source>
        <dbReference type="ARBA" id="ARBA00005992"/>
    </source>
</evidence>
<dbReference type="InterPro" id="IPR005490">
    <property type="entry name" value="LD_TPept_cat_dom"/>
</dbReference>
<keyword evidence="8 9" id="KW-0961">Cell wall biogenesis/degradation</keyword>
<dbReference type="Gene3D" id="2.40.440.10">
    <property type="entry name" value="L,D-transpeptidase catalytic domain-like"/>
    <property type="match status" value="1"/>
</dbReference>
<dbReference type="RefSeq" id="WP_172241414.1">
    <property type="nucleotide sequence ID" value="NZ_BMDD01000005.1"/>
</dbReference>
<keyword evidence="10" id="KW-0812">Transmembrane</keyword>
<keyword evidence="10" id="KW-0472">Membrane</keyword>
<dbReference type="Pfam" id="PF03734">
    <property type="entry name" value="YkuD"/>
    <property type="match status" value="1"/>
</dbReference>
<evidence type="ECO:0000256" key="7">
    <source>
        <dbReference type="ARBA" id="ARBA00022984"/>
    </source>
</evidence>
<dbReference type="SUPFAM" id="SSF141523">
    <property type="entry name" value="L,D-transpeptidase catalytic domain-like"/>
    <property type="match status" value="1"/>
</dbReference>
<feature type="active site" description="Proton donor/acceptor" evidence="9">
    <location>
        <position position="374"/>
    </location>
</feature>
<feature type="domain" description="L,D-TPase catalytic" evidence="11">
    <location>
        <begin position="305"/>
        <end position="414"/>
    </location>
</feature>
<feature type="transmembrane region" description="Helical" evidence="10">
    <location>
        <begin position="84"/>
        <end position="100"/>
    </location>
</feature>
<organism evidence="12 13">
    <name type="scientific">Saccharibacillus endophyticus</name>
    <dbReference type="NCBI Taxonomy" id="2060666"/>
    <lineage>
        <taxon>Bacteria</taxon>
        <taxon>Bacillati</taxon>
        <taxon>Bacillota</taxon>
        <taxon>Bacilli</taxon>
        <taxon>Bacillales</taxon>
        <taxon>Paenibacillaceae</taxon>
        <taxon>Saccharibacillus</taxon>
    </lineage>
</organism>
<dbReference type="PANTHER" id="PTHR30582:SF24">
    <property type="entry name" value="L,D-TRANSPEPTIDASE ERFK_SRFK-RELATED"/>
    <property type="match status" value="1"/>
</dbReference>
<comment type="similarity">
    <text evidence="2">Belongs to the YkuD family.</text>
</comment>
<comment type="caution">
    <text evidence="12">The sequence shown here is derived from an EMBL/GenBank/DDBJ whole genome shotgun (WGS) entry which is preliminary data.</text>
</comment>
<dbReference type="InterPro" id="IPR050979">
    <property type="entry name" value="LD-transpeptidase"/>
</dbReference>
<gene>
    <name evidence="12" type="ORF">GCM10007362_40090</name>
</gene>
<dbReference type="InterPro" id="IPR038063">
    <property type="entry name" value="Transpep_catalytic_dom"/>
</dbReference>
<keyword evidence="13" id="KW-1185">Reference proteome</keyword>
<keyword evidence="3" id="KW-0328">Glycosyltransferase</keyword>
<dbReference type="CDD" id="cd16913">
    <property type="entry name" value="YkuD_like"/>
    <property type="match status" value="1"/>
</dbReference>
<keyword evidence="5" id="KW-0378">Hydrolase</keyword>
<evidence type="ECO:0000256" key="5">
    <source>
        <dbReference type="ARBA" id="ARBA00022801"/>
    </source>
</evidence>
<dbReference type="InterPro" id="IPR011990">
    <property type="entry name" value="TPR-like_helical_dom_sf"/>
</dbReference>
<reference evidence="13" key="1">
    <citation type="journal article" date="2019" name="Int. J. Syst. Evol. Microbiol.">
        <title>The Global Catalogue of Microorganisms (GCM) 10K type strain sequencing project: providing services to taxonomists for standard genome sequencing and annotation.</title>
        <authorList>
            <consortium name="The Broad Institute Genomics Platform"/>
            <consortium name="The Broad Institute Genome Sequencing Center for Infectious Disease"/>
            <person name="Wu L."/>
            <person name="Ma J."/>
        </authorList>
    </citation>
    <scope>NUCLEOTIDE SEQUENCE [LARGE SCALE GENOMIC DNA]</scope>
    <source>
        <strain evidence="13">CCM 8702</strain>
    </source>
</reference>
<name>A0ABQ2A2W5_9BACL</name>
<keyword evidence="10" id="KW-1133">Transmembrane helix</keyword>
<evidence type="ECO:0000259" key="11">
    <source>
        <dbReference type="PROSITE" id="PS52029"/>
    </source>
</evidence>
<evidence type="ECO:0000256" key="10">
    <source>
        <dbReference type="SAM" id="Phobius"/>
    </source>
</evidence>
<evidence type="ECO:0000256" key="1">
    <source>
        <dbReference type="ARBA" id="ARBA00004752"/>
    </source>
</evidence>
<evidence type="ECO:0000313" key="12">
    <source>
        <dbReference type="EMBL" id="GGH84615.1"/>
    </source>
</evidence>
<comment type="pathway">
    <text evidence="1 9">Cell wall biogenesis; peptidoglycan biosynthesis.</text>
</comment>
<sequence>MTRFRDLKQYVREHPDNKMAWYLLGKEYAADGQEGKANYCFNQAQEVYEAYEHVHVPEDILAEYEEKLREAAQKRKKAIAKRRAWLLAAVLLLLAGFRYAEAPGMSAPRFTAGMDEDPGMPSTVFTAAEIGVPRAIGIAAAAYMEDGRSVPASVLGMERNGKWLLWNKNMPVIAELEPGEGSAESLIRSYDPTTCDCEADVSRGERRAAQAWVSEQESLATLASAVAVYREGGGGIPEDLKELNRPFPDNVMSGSTPIMSRSFDPFATMLKRQAYGQEMPPLSEEGARPVSAGTLGGTPYLDQPLEIIVDRSRHRLAVVSGNVLLRNYEVGLGGSKTPTGTFAVSDKVVNPNGKPNGEFGSRGMQLSDTDYAIHGTNVPSSIGGDESHGCVRMNKDDVEELFDMVPAGTKVTLTDDVLPEEIAIPKQRFQTEDRQDQTNDRKIYHWLN</sequence>
<evidence type="ECO:0000256" key="3">
    <source>
        <dbReference type="ARBA" id="ARBA00022676"/>
    </source>
</evidence>
<dbReference type="PANTHER" id="PTHR30582">
    <property type="entry name" value="L,D-TRANSPEPTIDASE"/>
    <property type="match status" value="1"/>
</dbReference>
<protein>
    <recommendedName>
        <fullName evidence="11">L,D-TPase catalytic domain-containing protein</fullName>
    </recommendedName>
</protein>
<dbReference type="SUPFAM" id="SSF48452">
    <property type="entry name" value="TPR-like"/>
    <property type="match status" value="1"/>
</dbReference>
<evidence type="ECO:0000256" key="6">
    <source>
        <dbReference type="ARBA" id="ARBA00022960"/>
    </source>
</evidence>
<dbReference type="Proteomes" id="UP000605427">
    <property type="component" value="Unassembled WGS sequence"/>
</dbReference>
<dbReference type="EMBL" id="BMDD01000005">
    <property type="protein sequence ID" value="GGH84615.1"/>
    <property type="molecule type" value="Genomic_DNA"/>
</dbReference>
<evidence type="ECO:0000313" key="13">
    <source>
        <dbReference type="Proteomes" id="UP000605427"/>
    </source>
</evidence>
<evidence type="ECO:0000256" key="8">
    <source>
        <dbReference type="ARBA" id="ARBA00023316"/>
    </source>
</evidence>